<dbReference type="EMBL" id="JACEIK010001952">
    <property type="protein sequence ID" value="MCD7473315.1"/>
    <property type="molecule type" value="Genomic_DNA"/>
</dbReference>
<evidence type="ECO:0000313" key="2">
    <source>
        <dbReference type="Proteomes" id="UP000823775"/>
    </source>
</evidence>
<keyword evidence="2" id="KW-1185">Reference proteome</keyword>
<proteinExistence type="predicted"/>
<reference evidence="1 2" key="1">
    <citation type="journal article" date="2021" name="BMC Genomics">
        <title>Datura genome reveals duplications of psychoactive alkaloid biosynthetic genes and high mutation rate following tissue culture.</title>
        <authorList>
            <person name="Rajewski A."/>
            <person name="Carter-House D."/>
            <person name="Stajich J."/>
            <person name="Litt A."/>
        </authorList>
    </citation>
    <scope>NUCLEOTIDE SEQUENCE [LARGE SCALE GENOMIC DNA]</scope>
    <source>
        <strain evidence="1">AR-01</strain>
    </source>
</reference>
<evidence type="ECO:0000313" key="1">
    <source>
        <dbReference type="EMBL" id="MCD7473315.1"/>
    </source>
</evidence>
<accession>A0ABS8TP52</accession>
<dbReference type="Proteomes" id="UP000823775">
    <property type="component" value="Unassembled WGS sequence"/>
</dbReference>
<comment type="caution">
    <text evidence="1">The sequence shown here is derived from an EMBL/GenBank/DDBJ whole genome shotgun (WGS) entry which is preliminary data.</text>
</comment>
<gene>
    <name evidence="1" type="ORF">HAX54_015096</name>
</gene>
<protein>
    <submittedName>
        <fullName evidence="1">Uncharacterized protein</fullName>
    </submittedName>
</protein>
<sequence>MRLRDLLLKKLLRIGLDSVVPAEALPKEGSEGLSHEADHNYLLHHDMEDRELDERFAGYDFENNLEYDPAYPDMRLVSDEELERLLIIMSSACEQGRDRHRPQGSRWMPQRQLQKWKATTLLSPPGFVDGTLLEGANRLKKLRQSQGSSYRQQHFKDRKIRSRPFANEPPRRMASRKRLTEVPKVFSAPKTLAQIREEKRREEEEKMEILLKEQGHLEQVKRRFSGPKPLSEILKRQKKVGFSSELESRLV</sequence>
<organism evidence="1 2">
    <name type="scientific">Datura stramonium</name>
    <name type="common">Jimsonweed</name>
    <name type="synonym">Common thornapple</name>
    <dbReference type="NCBI Taxonomy" id="4076"/>
    <lineage>
        <taxon>Eukaryota</taxon>
        <taxon>Viridiplantae</taxon>
        <taxon>Streptophyta</taxon>
        <taxon>Embryophyta</taxon>
        <taxon>Tracheophyta</taxon>
        <taxon>Spermatophyta</taxon>
        <taxon>Magnoliopsida</taxon>
        <taxon>eudicotyledons</taxon>
        <taxon>Gunneridae</taxon>
        <taxon>Pentapetalae</taxon>
        <taxon>asterids</taxon>
        <taxon>lamiids</taxon>
        <taxon>Solanales</taxon>
        <taxon>Solanaceae</taxon>
        <taxon>Solanoideae</taxon>
        <taxon>Datureae</taxon>
        <taxon>Datura</taxon>
    </lineage>
</organism>
<name>A0ABS8TP52_DATST</name>